<dbReference type="AlphaFoldDB" id="A0A9X7YMU0"/>
<evidence type="ECO:0000313" key="7">
    <source>
        <dbReference type="Proteomes" id="UP000596074"/>
    </source>
</evidence>
<evidence type="ECO:0000259" key="5">
    <source>
        <dbReference type="SMART" id="SM01144"/>
    </source>
</evidence>
<dbReference type="SMART" id="SM01144">
    <property type="entry name" value="DTW"/>
    <property type="match status" value="1"/>
</dbReference>
<dbReference type="PANTHER" id="PTHR21392">
    <property type="entry name" value="TRNA-URIDINE AMINOCARBOXYPROPYLTRANSFERASE 2"/>
    <property type="match status" value="1"/>
</dbReference>
<sequence>MNPNSVARLRLQELAKARRPFLARGSKTQRCEQCLLAQANCLCAQRPQPGGRCAVLFIMYHGEVFKPSNTGRLIADVVADNHAFQWDRTQHDPALLTLLADPRYQPIVIFPHQYAEPERCIDSPQQLPEVVSGAKIPLFVFLDGTWREAKKIFRSPYLQGLPVLGIQPQQASAYQLREAAHLHQLCTAEVGVEVLKLAGDTDAATTLNEYFALFRERYLLGKANINLPPQRQLSELFGAGHDGDYPIT</sequence>
<dbReference type="Pfam" id="PF03942">
    <property type="entry name" value="DTW"/>
    <property type="match status" value="1"/>
</dbReference>
<evidence type="ECO:0000256" key="1">
    <source>
        <dbReference type="ARBA" id="ARBA00012386"/>
    </source>
</evidence>
<keyword evidence="3" id="KW-0949">S-adenosyl-L-methionine</keyword>
<reference evidence="6 7" key="1">
    <citation type="submission" date="2019-11" db="EMBL/GenBank/DDBJ databases">
        <title>Venatorbacter sp. nov. a predator of Campylobacter and other Gram-negative bacteria.</title>
        <authorList>
            <person name="Saeedi A."/>
            <person name="Cummings N.J."/>
            <person name="Connerton I.F."/>
            <person name="Connerton P.L."/>
        </authorList>
    </citation>
    <scope>NUCLEOTIDE SEQUENCE [LARGE SCALE GENOMIC DNA]</scope>
    <source>
        <strain evidence="6">XL5</strain>
    </source>
</reference>
<dbReference type="GO" id="GO:0008033">
    <property type="term" value="P:tRNA processing"/>
    <property type="evidence" value="ECO:0007669"/>
    <property type="project" value="UniProtKB-KW"/>
</dbReference>
<dbReference type="PANTHER" id="PTHR21392:SF1">
    <property type="entry name" value="TRNA-URIDINE AMINOCARBOXYPROPYLTRANSFERASE"/>
    <property type="match status" value="1"/>
</dbReference>
<dbReference type="EC" id="2.5.1.25" evidence="1"/>
<dbReference type="InterPro" id="IPR005636">
    <property type="entry name" value="DTW"/>
</dbReference>
<name>A0A9X7YMU0_9GAMM</name>
<keyword evidence="7" id="KW-1185">Reference proteome</keyword>
<protein>
    <recommendedName>
        <fullName evidence="1">tRNA-uridine aminocarboxypropyltransferase</fullName>
        <ecNumber evidence="1">2.5.1.25</ecNumber>
    </recommendedName>
</protein>
<evidence type="ECO:0000256" key="3">
    <source>
        <dbReference type="ARBA" id="ARBA00022691"/>
    </source>
</evidence>
<dbReference type="KEGG" id="vcw:GJQ55_02005"/>
<feature type="domain" description="DTW" evidence="5">
    <location>
        <begin position="27"/>
        <end position="223"/>
    </location>
</feature>
<gene>
    <name evidence="6" type="ORF">GJQ55_02005</name>
</gene>
<dbReference type="RefSeq" id="WP_228345848.1">
    <property type="nucleotide sequence ID" value="NZ_CP046056.1"/>
</dbReference>
<dbReference type="InterPro" id="IPR039262">
    <property type="entry name" value="DTWD2/TAPT"/>
</dbReference>
<evidence type="ECO:0000313" key="6">
    <source>
        <dbReference type="EMBL" id="QQD23323.1"/>
    </source>
</evidence>
<dbReference type="GO" id="GO:0016432">
    <property type="term" value="F:tRNA-uridine aminocarboxypropyltransferase activity"/>
    <property type="evidence" value="ECO:0007669"/>
    <property type="project" value="UniProtKB-EC"/>
</dbReference>
<evidence type="ECO:0000256" key="2">
    <source>
        <dbReference type="ARBA" id="ARBA00022679"/>
    </source>
</evidence>
<dbReference type="EMBL" id="CP046056">
    <property type="protein sequence ID" value="QQD23323.1"/>
    <property type="molecule type" value="Genomic_DNA"/>
</dbReference>
<keyword evidence="4" id="KW-0819">tRNA processing</keyword>
<organism evidence="6 7">
    <name type="scientific">Venatoribacter cucullus</name>
    <dbReference type="NCBI Taxonomy" id="2661630"/>
    <lineage>
        <taxon>Bacteria</taxon>
        <taxon>Pseudomonadati</taxon>
        <taxon>Pseudomonadota</taxon>
        <taxon>Gammaproteobacteria</taxon>
        <taxon>Oceanospirillales</taxon>
        <taxon>Oceanospirillaceae</taxon>
        <taxon>Venatoribacter</taxon>
    </lineage>
</organism>
<keyword evidence="2" id="KW-0808">Transferase</keyword>
<accession>A0A9X7YMU0</accession>
<dbReference type="Proteomes" id="UP000596074">
    <property type="component" value="Chromosome"/>
</dbReference>
<evidence type="ECO:0000256" key="4">
    <source>
        <dbReference type="ARBA" id="ARBA00022694"/>
    </source>
</evidence>
<proteinExistence type="predicted"/>